<gene>
    <name evidence="1" type="ORF">HX830_31815</name>
</gene>
<organism evidence="1 2">
    <name type="scientific">Pseudomonas gingeri</name>
    <dbReference type="NCBI Taxonomy" id="117681"/>
    <lineage>
        <taxon>Bacteria</taxon>
        <taxon>Pseudomonadati</taxon>
        <taxon>Pseudomonadota</taxon>
        <taxon>Gammaproteobacteria</taxon>
        <taxon>Pseudomonadales</taxon>
        <taxon>Pseudomonadaceae</taxon>
        <taxon>Pseudomonas</taxon>
    </lineage>
</organism>
<protein>
    <submittedName>
        <fullName evidence="1">Uncharacterized protein</fullName>
    </submittedName>
</protein>
<comment type="caution">
    <text evidence="1">The sequence shown here is derived from an EMBL/GenBank/DDBJ whole genome shotgun (WGS) entry which is preliminary data.</text>
</comment>
<dbReference type="EMBL" id="JACAQA010000064">
    <property type="protein sequence ID" value="NWB89454.1"/>
    <property type="molecule type" value="Genomic_DNA"/>
</dbReference>
<accession>A0A7Y7WXF8</accession>
<evidence type="ECO:0000313" key="1">
    <source>
        <dbReference type="EMBL" id="NWB89454.1"/>
    </source>
</evidence>
<evidence type="ECO:0000313" key="2">
    <source>
        <dbReference type="Proteomes" id="UP000522864"/>
    </source>
</evidence>
<dbReference type="RefSeq" id="WP_177104801.1">
    <property type="nucleotide sequence ID" value="NZ_JACAQA010000064.1"/>
</dbReference>
<name>A0A7Y7WXF8_9PSED</name>
<reference evidence="1 2" key="1">
    <citation type="submission" date="2020-04" db="EMBL/GenBank/DDBJ databases">
        <title>Molecular characterization of pseudomonads from Agaricus bisporus reveal novel blotch 2 pathogens in Western Europe.</title>
        <authorList>
            <person name="Taparia T."/>
            <person name="Krijger M."/>
            <person name="Haynes E."/>
            <person name="Elpinstone J.G."/>
            <person name="Noble R."/>
            <person name="Van Der Wolf J."/>
        </authorList>
    </citation>
    <scope>NUCLEOTIDE SEQUENCE [LARGE SCALE GENOMIC DNA]</scope>
    <source>
        <strain evidence="1 2">G9001</strain>
    </source>
</reference>
<dbReference type="Proteomes" id="UP000522864">
    <property type="component" value="Unassembled WGS sequence"/>
</dbReference>
<proteinExistence type="predicted"/>
<sequence>MAKYKLDFDAFSSVLNLYPDGDPYEEADKLAKKVSEGSPLSQDIRAVTALKSIVDIDRYSSARSLGSDIKRLTDDYQAASKQFFVAVRNSRRTQV</sequence>
<dbReference type="AlphaFoldDB" id="A0A7Y7WXF8"/>